<dbReference type="GO" id="GO:0003676">
    <property type="term" value="F:nucleic acid binding"/>
    <property type="evidence" value="ECO:0007669"/>
    <property type="project" value="InterPro"/>
</dbReference>
<reference evidence="3" key="1">
    <citation type="journal article" date="2021" name="J Fungi (Basel)">
        <title>Virulence traits and population genomics of the black yeast Aureobasidium melanogenum.</title>
        <authorList>
            <person name="Cernosa A."/>
            <person name="Sun X."/>
            <person name="Gostincar C."/>
            <person name="Fang C."/>
            <person name="Gunde-Cimerman N."/>
            <person name="Song Z."/>
        </authorList>
    </citation>
    <scope>NUCLEOTIDE SEQUENCE</scope>
    <source>
        <strain evidence="3">EXF-9911</strain>
    </source>
</reference>
<evidence type="ECO:0000256" key="1">
    <source>
        <dbReference type="SAM" id="MobiDB-lite"/>
    </source>
</evidence>
<evidence type="ECO:0000313" key="4">
    <source>
        <dbReference type="Proteomes" id="UP000779574"/>
    </source>
</evidence>
<sequence length="535" mass="58845">MTPRLALHLKNGVIRSVVNSSFENTPVKLSIRTGRRALSFLEATASSSRLLKSDFESIATIQKALPNVFNAEELKLRLDRMNAQKEEELLAMQHVLGLRDASDEAVKTKPKQLERLQHLKAAEPVFVCIDLEAFEFAQHKITEIGVSVLDSRHVVGTDPGPDGKDWLSKIDTRHILIAEHKHLVNKRFISGCPDKFNFGDSEVVPLKHVHKTLTQMFDNPSPNSIRASDRGSRNLIFVGHGLSNDTLYLTKLKFDPNAKGKIIHKVDTQKFVGTKKQQVGLSKLLAGLGIEPENLHNAGNDAAYTMQALLLIAVQHTNNPGAYVKAVADAKAKVDPAKQRYKDHKATIRANKLAQEKEVAANVALPQTLKLGHHDVDSALPATAYNSSLVASKSFNQASSIGTQGQARPNAGSVTSRKDQESNAPVSTVSELNRSILDGKTTLDEFTAYKKSARSSPAGKEGTEPCYRRLSLSSHDDRPTHLRSSYTDHAALNSPWRKRKSSDVEPIGDENKARLSVNKRLHNGQSDKTVAHLPQ</sequence>
<proteinExistence type="predicted"/>
<protein>
    <recommendedName>
        <fullName evidence="2">Gfd2/YDR514C-like C-terminal domain-containing protein</fullName>
    </recommendedName>
</protein>
<dbReference type="InterPro" id="IPR012337">
    <property type="entry name" value="RNaseH-like_sf"/>
</dbReference>
<dbReference type="PANTHER" id="PTHR28083">
    <property type="entry name" value="GOOD FOR FULL DBP5 ACTIVITY PROTEIN 2"/>
    <property type="match status" value="1"/>
</dbReference>
<evidence type="ECO:0000313" key="3">
    <source>
        <dbReference type="EMBL" id="KAG9700132.1"/>
    </source>
</evidence>
<feature type="compositionally biased region" description="Polar residues" evidence="1">
    <location>
        <begin position="422"/>
        <end position="433"/>
    </location>
</feature>
<dbReference type="InterPro" id="IPR036397">
    <property type="entry name" value="RNaseH_sf"/>
</dbReference>
<dbReference type="InterPro" id="IPR040151">
    <property type="entry name" value="Gfd2/YDR514C-like"/>
</dbReference>
<dbReference type="AlphaFoldDB" id="A0A9P8EX08"/>
<name>A0A9P8EX08_AURME</name>
<dbReference type="InterPro" id="IPR048519">
    <property type="entry name" value="Gfd2/YDR514C-like_C"/>
</dbReference>
<dbReference type="Proteomes" id="UP000779574">
    <property type="component" value="Unassembled WGS sequence"/>
</dbReference>
<evidence type="ECO:0000259" key="2">
    <source>
        <dbReference type="Pfam" id="PF21762"/>
    </source>
</evidence>
<dbReference type="GO" id="GO:0005634">
    <property type="term" value="C:nucleus"/>
    <property type="evidence" value="ECO:0007669"/>
    <property type="project" value="TreeGrafter"/>
</dbReference>
<comment type="caution">
    <text evidence="3">The sequence shown here is derived from an EMBL/GenBank/DDBJ whole genome shotgun (WGS) entry which is preliminary data.</text>
</comment>
<dbReference type="Gene3D" id="3.30.420.10">
    <property type="entry name" value="Ribonuclease H-like superfamily/Ribonuclease H"/>
    <property type="match status" value="1"/>
</dbReference>
<gene>
    <name evidence="3" type="ORF">KCU76_g983</name>
</gene>
<feature type="non-terminal residue" evidence="3">
    <location>
        <position position="535"/>
    </location>
</feature>
<dbReference type="Pfam" id="PF21762">
    <property type="entry name" value="DEDDh_C"/>
    <property type="match status" value="1"/>
</dbReference>
<organism evidence="3 4">
    <name type="scientific">Aureobasidium melanogenum</name>
    <name type="common">Aureobasidium pullulans var. melanogenum</name>
    <dbReference type="NCBI Taxonomy" id="46634"/>
    <lineage>
        <taxon>Eukaryota</taxon>
        <taxon>Fungi</taxon>
        <taxon>Dikarya</taxon>
        <taxon>Ascomycota</taxon>
        <taxon>Pezizomycotina</taxon>
        <taxon>Dothideomycetes</taxon>
        <taxon>Dothideomycetidae</taxon>
        <taxon>Dothideales</taxon>
        <taxon>Saccotheciaceae</taxon>
        <taxon>Aureobasidium</taxon>
    </lineage>
</organism>
<dbReference type="EMBL" id="JAHFXF010000021">
    <property type="protein sequence ID" value="KAG9700132.1"/>
    <property type="molecule type" value="Genomic_DNA"/>
</dbReference>
<dbReference type="PANTHER" id="PTHR28083:SF1">
    <property type="entry name" value="GOOD FOR FULL DBP5 ACTIVITY PROTEIN 2"/>
    <property type="match status" value="1"/>
</dbReference>
<feature type="compositionally biased region" description="Polar residues" evidence="1">
    <location>
        <begin position="400"/>
        <end position="415"/>
    </location>
</feature>
<reference evidence="3" key="2">
    <citation type="submission" date="2021-08" db="EMBL/GenBank/DDBJ databases">
        <authorList>
            <person name="Gostincar C."/>
            <person name="Sun X."/>
            <person name="Song Z."/>
            <person name="Gunde-Cimerman N."/>
        </authorList>
    </citation>
    <scope>NUCLEOTIDE SEQUENCE</scope>
    <source>
        <strain evidence="3">EXF-9911</strain>
    </source>
</reference>
<feature type="region of interest" description="Disordered" evidence="1">
    <location>
        <begin position="400"/>
        <end position="433"/>
    </location>
</feature>
<accession>A0A9P8EX08</accession>
<dbReference type="OrthoDB" id="5953249at2759"/>
<feature type="region of interest" description="Disordered" evidence="1">
    <location>
        <begin position="452"/>
        <end position="535"/>
    </location>
</feature>
<dbReference type="SUPFAM" id="SSF53098">
    <property type="entry name" value="Ribonuclease H-like"/>
    <property type="match status" value="1"/>
</dbReference>
<feature type="domain" description="Gfd2/YDR514C-like C-terminal" evidence="2">
    <location>
        <begin position="125"/>
        <end position="311"/>
    </location>
</feature>